<sequence>MAGEKVRVKWVVNCAGEPVTFTANDSSESLLDANSTILEVKNSVFSQEIARGLSVRVIFLGRELADNDTLASHLRVPARAAAAGSCATSSSADADSAPGVTLHAVLSNRPPNVRGNGPGGCNNAGGGNTDTGDWSVIVLGVTVFVILCICWYHRLAFPGDFTPFSSLLLVLFTGFFAFTIRGVVVRLLKLAYGCLRRPWDRTDTPAQSTRPDASAPVFQEIPAGPPT</sequence>
<feature type="region of interest" description="Disordered" evidence="1">
    <location>
        <begin position="203"/>
        <end position="227"/>
    </location>
</feature>
<dbReference type="InterPro" id="IPR040352">
    <property type="entry name" value="TMUB1/2"/>
</dbReference>
<dbReference type="VEuPathDB" id="ToxoDB:EMH_0007220"/>
<dbReference type="PANTHER" id="PTHR14557:SF5">
    <property type="entry name" value="UBIQUITIN-LIKE DOMAIN-CONTAINING PROTEIN"/>
    <property type="match status" value="1"/>
</dbReference>
<feature type="transmembrane region" description="Helical" evidence="2">
    <location>
        <begin position="166"/>
        <end position="188"/>
    </location>
</feature>
<accession>U6JZ73</accession>
<dbReference type="GeneID" id="25375722"/>
<dbReference type="EMBL" id="HG682768">
    <property type="protein sequence ID" value="CDJ30790.1"/>
    <property type="molecule type" value="Genomic_DNA"/>
</dbReference>
<feature type="transmembrane region" description="Helical" evidence="2">
    <location>
        <begin position="134"/>
        <end position="154"/>
    </location>
</feature>
<dbReference type="AlphaFoldDB" id="U6JZ73"/>
<gene>
    <name evidence="3" type="ORF">EMH_0007220</name>
</gene>
<evidence type="ECO:0000256" key="1">
    <source>
        <dbReference type="SAM" id="MobiDB-lite"/>
    </source>
</evidence>
<organism evidence="3 4">
    <name type="scientific">Eimeria mitis</name>
    <dbReference type="NCBI Taxonomy" id="44415"/>
    <lineage>
        <taxon>Eukaryota</taxon>
        <taxon>Sar</taxon>
        <taxon>Alveolata</taxon>
        <taxon>Apicomplexa</taxon>
        <taxon>Conoidasida</taxon>
        <taxon>Coccidia</taxon>
        <taxon>Eucoccidiorida</taxon>
        <taxon>Eimeriorina</taxon>
        <taxon>Eimeriidae</taxon>
        <taxon>Eimeria</taxon>
    </lineage>
</organism>
<dbReference type="Proteomes" id="UP000030744">
    <property type="component" value="Unassembled WGS sequence"/>
</dbReference>
<dbReference type="InterPro" id="IPR029071">
    <property type="entry name" value="Ubiquitin-like_domsf"/>
</dbReference>
<keyword evidence="2" id="KW-0472">Membrane</keyword>
<dbReference type="RefSeq" id="XP_013353355.1">
    <property type="nucleotide sequence ID" value="XM_013497901.1"/>
</dbReference>
<name>U6JZ73_9EIME</name>
<reference evidence="3" key="1">
    <citation type="submission" date="2013-10" db="EMBL/GenBank/DDBJ databases">
        <title>Genomic analysis of the causative agents of coccidiosis in chickens.</title>
        <authorList>
            <person name="Reid A.J."/>
            <person name="Blake D."/>
            <person name="Billington K."/>
            <person name="Browne H."/>
            <person name="Dunn M."/>
            <person name="Hung S."/>
            <person name="Kawahara F."/>
            <person name="Miranda-Saavedra D."/>
            <person name="Mourier T."/>
            <person name="Nagra H."/>
            <person name="Otto T.D."/>
            <person name="Rawlings N."/>
            <person name="Sanchez A."/>
            <person name="Sanders M."/>
            <person name="Subramaniam C."/>
            <person name="Tay Y."/>
            <person name="Dear P."/>
            <person name="Doerig C."/>
            <person name="Gruber A."/>
            <person name="Parkinson J."/>
            <person name="Shirley M."/>
            <person name="Wan K.L."/>
            <person name="Berriman M."/>
            <person name="Tomley F."/>
            <person name="Pain A."/>
        </authorList>
    </citation>
    <scope>NUCLEOTIDE SEQUENCE [LARGE SCALE GENOMIC DNA]</scope>
    <source>
        <strain evidence="3">Houghton</strain>
    </source>
</reference>
<dbReference type="SUPFAM" id="SSF54236">
    <property type="entry name" value="Ubiquitin-like"/>
    <property type="match status" value="1"/>
</dbReference>
<evidence type="ECO:0008006" key="5">
    <source>
        <dbReference type="Google" id="ProtNLM"/>
    </source>
</evidence>
<keyword evidence="2" id="KW-0812">Transmembrane</keyword>
<evidence type="ECO:0000256" key="2">
    <source>
        <dbReference type="SAM" id="Phobius"/>
    </source>
</evidence>
<dbReference type="PANTHER" id="PTHR14557">
    <property type="entry name" value="PROTEIN C7ORF21"/>
    <property type="match status" value="1"/>
</dbReference>
<keyword evidence="4" id="KW-1185">Reference proteome</keyword>
<evidence type="ECO:0000313" key="4">
    <source>
        <dbReference type="Proteomes" id="UP000030744"/>
    </source>
</evidence>
<dbReference type="GO" id="GO:0036503">
    <property type="term" value="P:ERAD pathway"/>
    <property type="evidence" value="ECO:0007669"/>
    <property type="project" value="InterPro"/>
</dbReference>
<keyword evidence="2" id="KW-1133">Transmembrane helix</keyword>
<dbReference type="OrthoDB" id="345985at2759"/>
<proteinExistence type="predicted"/>
<evidence type="ECO:0000313" key="3">
    <source>
        <dbReference type="EMBL" id="CDJ30790.1"/>
    </source>
</evidence>
<reference evidence="3" key="2">
    <citation type="submission" date="2013-10" db="EMBL/GenBank/DDBJ databases">
        <authorList>
            <person name="Aslett M."/>
        </authorList>
    </citation>
    <scope>NUCLEOTIDE SEQUENCE [LARGE SCALE GENOMIC DNA]</scope>
    <source>
        <strain evidence="3">Houghton</strain>
    </source>
</reference>
<protein>
    <recommendedName>
        <fullName evidence="5">Ubiquitin-like domain-containing protein</fullName>
    </recommendedName>
</protein>